<dbReference type="EMBL" id="BMIK01000019">
    <property type="protein sequence ID" value="GGC42888.1"/>
    <property type="molecule type" value="Genomic_DNA"/>
</dbReference>
<dbReference type="Proteomes" id="UP000597338">
    <property type="component" value="Unassembled WGS sequence"/>
</dbReference>
<name>A0ABQ1MMH7_9SPHI</name>
<proteinExistence type="predicted"/>
<organism evidence="1 2">
    <name type="scientific">Parapedobacter defluvii</name>
    <dbReference type="NCBI Taxonomy" id="2045106"/>
    <lineage>
        <taxon>Bacteria</taxon>
        <taxon>Pseudomonadati</taxon>
        <taxon>Bacteroidota</taxon>
        <taxon>Sphingobacteriia</taxon>
        <taxon>Sphingobacteriales</taxon>
        <taxon>Sphingobacteriaceae</taxon>
        <taxon>Parapedobacter</taxon>
    </lineage>
</organism>
<comment type="caution">
    <text evidence="1">The sequence shown here is derived from an EMBL/GenBank/DDBJ whole genome shotgun (WGS) entry which is preliminary data.</text>
</comment>
<gene>
    <name evidence="1" type="ORF">GCM10011386_38960</name>
</gene>
<accession>A0ABQ1MMH7</accession>
<reference evidence="2" key="1">
    <citation type="journal article" date="2019" name="Int. J. Syst. Evol. Microbiol.">
        <title>The Global Catalogue of Microorganisms (GCM) 10K type strain sequencing project: providing services to taxonomists for standard genome sequencing and annotation.</title>
        <authorList>
            <consortium name="The Broad Institute Genomics Platform"/>
            <consortium name="The Broad Institute Genome Sequencing Center for Infectious Disease"/>
            <person name="Wu L."/>
            <person name="Ma J."/>
        </authorList>
    </citation>
    <scope>NUCLEOTIDE SEQUENCE [LARGE SCALE GENOMIC DNA]</scope>
    <source>
        <strain evidence="2">CGMCC 1.15342</strain>
    </source>
</reference>
<protein>
    <submittedName>
        <fullName evidence="1">Uncharacterized protein</fullName>
    </submittedName>
</protein>
<keyword evidence="2" id="KW-1185">Reference proteome</keyword>
<sequence length="90" mass="9762">MHKYISAAKYFGLVRSYPVKAPGVAAVSNENDFGAWCEITELKKKLVIRNCGAVFKYDDLVLLVVGFISAPVVLSDPVAGEIDVKSITSQ</sequence>
<evidence type="ECO:0000313" key="2">
    <source>
        <dbReference type="Proteomes" id="UP000597338"/>
    </source>
</evidence>
<evidence type="ECO:0000313" key="1">
    <source>
        <dbReference type="EMBL" id="GGC42888.1"/>
    </source>
</evidence>